<sequence>MIRGWESTHVWRNDDNPVLTLAISINSSKTTHDKGLVRFE</sequence>
<protein>
    <submittedName>
        <fullName evidence="2">Uncharacterized protein</fullName>
    </submittedName>
</protein>
<proteinExistence type="predicted"/>
<evidence type="ECO:0000313" key="1">
    <source>
        <dbReference type="EMBL" id="AQZ20170.1"/>
    </source>
</evidence>
<geneLocation type="plasmid" evidence="1">
    <name>pGD23-3</name>
</geneLocation>
<dbReference type="EMBL" id="KY075651">
    <property type="protein sequence ID" value="AQZ20170.1"/>
    <property type="molecule type" value="Genomic_DNA"/>
</dbReference>
<dbReference type="EMBL" id="KY075661">
    <property type="protein sequence ID" value="AQZ21029.1"/>
    <property type="molecule type" value="Genomic_DNA"/>
</dbReference>
<reference evidence="2" key="1">
    <citation type="submission" date="2016-10" db="EMBL/GenBank/DDBJ databases">
        <authorList>
            <person name="Sun J."/>
        </authorList>
    </citation>
    <scope>NUCLEOTIDE SEQUENCE</scope>
    <source>
        <strain evidence="1">GD23</strain>
        <strain evidence="2">GD65</strain>
        <plasmid evidence="1">pGD23-3</plasmid>
        <plasmid evidence="2">pGD65-3</plasmid>
    </source>
</reference>
<gene>
    <name evidence="1" type="ORF">23-3_00063</name>
    <name evidence="2" type="ORF">65-3_00065</name>
</gene>
<organism evidence="2">
    <name type="scientific">Escherichia coli</name>
    <dbReference type="NCBI Taxonomy" id="562"/>
    <lineage>
        <taxon>Bacteria</taxon>
        <taxon>Pseudomonadati</taxon>
        <taxon>Pseudomonadota</taxon>
        <taxon>Gammaproteobacteria</taxon>
        <taxon>Enterobacterales</taxon>
        <taxon>Enterobacteriaceae</taxon>
        <taxon>Escherichia</taxon>
    </lineage>
</organism>
<keyword evidence="2" id="KW-0614">Plasmid</keyword>
<geneLocation type="plasmid" evidence="2">
    <name>pGD65-3</name>
</geneLocation>
<accession>A0A1U9XHQ4</accession>
<name>A0A1U9XHQ4_ECOLX</name>
<dbReference type="AlphaFoldDB" id="A0A1U9XHQ4"/>
<evidence type="ECO:0000313" key="2">
    <source>
        <dbReference type="EMBL" id="AQZ21029.1"/>
    </source>
</evidence>